<organism evidence="1 2">
    <name type="scientific">Choristoneura fumiferana</name>
    <name type="common">Spruce budworm moth</name>
    <name type="synonym">Archips fumiferana</name>
    <dbReference type="NCBI Taxonomy" id="7141"/>
    <lineage>
        <taxon>Eukaryota</taxon>
        <taxon>Metazoa</taxon>
        <taxon>Ecdysozoa</taxon>
        <taxon>Arthropoda</taxon>
        <taxon>Hexapoda</taxon>
        <taxon>Insecta</taxon>
        <taxon>Pterygota</taxon>
        <taxon>Neoptera</taxon>
        <taxon>Endopterygota</taxon>
        <taxon>Lepidoptera</taxon>
        <taxon>Glossata</taxon>
        <taxon>Ditrysia</taxon>
        <taxon>Tortricoidea</taxon>
        <taxon>Tortricidae</taxon>
        <taxon>Tortricinae</taxon>
        <taxon>Choristoneura</taxon>
    </lineage>
</organism>
<comment type="caution">
    <text evidence="1">The sequence shown here is derived from an EMBL/GenBank/DDBJ whole genome shotgun (WGS) entry which is preliminary data.</text>
</comment>
<accession>A0ACC0JZ21</accession>
<reference evidence="1 2" key="1">
    <citation type="journal article" date="2022" name="Genome Biol. Evol.">
        <title>The Spruce Budworm Genome: Reconstructing the Evolutionary History of Antifreeze Proteins.</title>
        <authorList>
            <person name="Beliveau C."/>
            <person name="Gagne P."/>
            <person name="Picq S."/>
            <person name="Vernygora O."/>
            <person name="Keeling C.I."/>
            <person name="Pinkney K."/>
            <person name="Doucet D."/>
            <person name="Wen F."/>
            <person name="Johnston J.S."/>
            <person name="Maaroufi H."/>
            <person name="Boyle B."/>
            <person name="Laroche J."/>
            <person name="Dewar K."/>
            <person name="Juretic N."/>
            <person name="Blackburn G."/>
            <person name="Nisole A."/>
            <person name="Brunet B."/>
            <person name="Brandao M."/>
            <person name="Lumley L."/>
            <person name="Duan J."/>
            <person name="Quan G."/>
            <person name="Lucarotti C.J."/>
            <person name="Roe A.D."/>
            <person name="Sperling F.A.H."/>
            <person name="Levesque R.C."/>
            <person name="Cusson M."/>
        </authorList>
    </citation>
    <scope>NUCLEOTIDE SEQUENCE [LARGE SCALE GENOMIC DNA]</scope>
    <source>
        <strain evidence="1">Glfc:IPQL:Cfum</strain>
    </source>
</reference>
<gene>
    <name evidence="1" type="ORF">MSG28_007767</name>
</gene>
<name>A0ACC0JZ21_CHOFU</name>
<sequence length="255" mass="28572">MGLVLSAIISYAGVLETIECLRHLLAGVLPDTDPDFADLVDYYTSLLQKTANPSNNPDWTTQCGQGYLCLAQDESGKLNKAAVKYYDGQPNSTAILFSTKISSFGQESVESNGSHANGDYRSESRFSENSSERDERDASEISEAKEKLTWHYRPKSPTPQNLPEIHFQSFEDNKGDENYSEDFLRSRSREHSKERRADWSVDASVDSLPEEEPAPAKPKLGDLPKLGSFENEEKVNEVNEEDEDELDDFWGNSGD</sequence>
<keyword evidence="2" id="KW-1185">Reference proteome</keyword>
<evidence type="ECO:0000313" key="1">
    <source>
        <dbReference type="EMBL" id="KAI8429250.1"/>
    </source>
</evidence>
<dbReference type="EMBL" id="CM046112">
    <property type="protein sequence ID" value="KAI8429250.1"/>
    <property type="molecule type" value="Genomic_DNA"/>
</dbReference>
<proteinExistence type="predicted"/>
<evidence type="ECO:0000313" key="2">
    <source>
        <dbReference type="Proteomes" id="UP001064048"/>
    </source>
</evidence>
<dbReference type="Proteomes" id="UP001064048">
    <property type="component" value="Chromosome 12"/>
</dbReference>
<protein>
    <submittedName>
        <fullName evidence="1">Uncharacterized protein</fullName>
    </submittedName>
</protein>